<keyword evidence="6" id="KW-0808">Transferase</keyword>
<organism evidence="15 16">
    <name type="scientific">Dinothrombium tinctorium</name>
    <dbReference type="NCBI Taxonomy" id="1965070"/>
    <lineage>
        <taxon>Eukaryota</taxon>
        <taxon>Metazoa</taxon>
        <taxon>Ecdysozoa</taxon>
        <taxon>Arthropoda</taxon>
        <taxon>Chelicerata</taxon>
        <taxon>Arachnida</taxon>
        <taxon>Acari</taxon>
        <taxon>Acariformes</taxon>
        <taxon>Trombidiformes</taxon>
        <taxon>Prostigmata</taxon>
        <taxon>Anystina</taxon>
        <taxon>Parasitengona</taxon>
        <taxon>Trombidioidea</taxon>
        <taxon>Trombidiidae</taxon>
        <taxon>Dinothrombium</taxon>
    </lineage>
</organism>
<gene>
    <name evidence="15" type="ORF">B4U79_00717</name>
</gene>
<comment type="subcellular location">
    <subcellularLocation>
        <location evidence="2">Cytoplasm</location>
    </subcellularLocation>
</comment>
<comment type="caution">
    <text evidence="15">The sequence shown here is derived from an EMBL/GenBank/DDBJ whole genome shotgun (WGS) entry which is preliminary data.</text>
</comment>
<dbReference type="AlphaFoldDB" id="A0A443QZ74"/>
<dbReference type="InterPro" id="IPR035966">
    <property type="entry name" value="PKF_sf"/>
</dbReference>
<keyword evidence="12" id="KW-0324">Glycolysis</keyword>
<keyword evidence="7" id="KW-0479">Metal-binding</keyword>
<dbReference type="Gene3D" id="3.40.50.450">
    <property type="match status" value="1"/>
</dbReference>
<evidence type="ECO:0000256" key="6">
    <source>
        <dbReference type="ARBA" id="ARBA00022679"/>
    </source>
</evidence>
<evidence type="ECO:0000256" key="10">
    <source>
        <dbReference type="ARBA" id="ARBA00022840"/>
    </source>
</evidence>
<dbReference type="PANTHER" id="PTHR13697:SF4">
    <property type="entry name" value="ATP-DEPENDENT 6-PHOSPHOFRUCTOKINASE"/>
    <property type="match status" value="1"/>
</dbReference>
<keyword evidence="5" id="KW-0963">Cytoplasm</keyword>
<name>A0A443QZ74_9ACAR</name>
<dbReference type="EC" id="2.7.1.11" evidence="4"/>
<dbReference type="GO" id="GO:0003872">
    <property type="term" value="F:6-phosphofructokinase activity"/>
    <property type="evidence" value="ECO:0007669"/>
    <property type="project" value="UniProtKB-EC"/>
</dbReference>
<comment type="cofactor">
    <cofactor evidence="1">
        <name>Mg(2+)</name>
        <dbReference type="ChEBI" id="CHEBI:18420"/>
    </cofactor>
</comment>
<keyword evidence="11" id="KW-0460">Magnesium</keyword>
<comment type="pathway">
    <text evidence="3">Carbohydrate degradation; glycolysis; D-glyceraldehyde 3-phosphate and glycerone phosphate from D-glucose: step 3/4.</text>
</comment>
<dbReference type="GO" id="GO:0042802">
    <property type="term" value="F:identical protein binding"/>
    <property type="evidence" value="ECO:0007669"/>
    <property type="project" value="TreeGrafter"/>
</dbReference>
<dbReference type="Proteomes" id="UP000285301">
    <property type="component" value="Unassembled WGS sequence"/>
</dbReference>
<dbReference type="GO" id="GO:0061621">
    <property type="term" value="P:canonical glycolysis"/>
    <property type="evidence" value="ECO:0007669"/>
    <property type="project" value="TreeGrafter"/>
</dbReference>
<evidence type="ECO:0000259" key="14">
    <source>
        <dbReference type="Pfam" id="PF00365"/>
    </source>
</evidence>
<accession>A0A443QZ74</accession>
<evidence type="ECO:0000256" key="7">
    <source>
        <dbReference type="ARBA" id="ARBA00022723"/>
    </source>
</evidence>
<dbReference type="GO" id="GO:0005945">
    <property type="term" value="C:6-phosphofructokinase complex"/>
    <property type="evidence" value="ECO:0007669"/>
    <property type="project" value="TreeGrafter"/>
</dbReference>
<dbReference type="GO" id="GO:0006002">
    <property type="term" value="P:fructose 6-phosphate metabolic process"/>
    <property type="evidence" value="ECO:0007669"/>
    <property type="project" value="InterPro"/>
</dbReference>
<dbReference type="InterPro" id="IPR000023">
    <property type="entry name" value="Phosphofructokinase_dom"/>
</dbReference>
<dbReference type="SUPFAM" id="SSF53784">
    <property type="entry name" value="Phosphofructokinase"/>
    <property type="match status" value="1"/>
</dbReference>
<evidence type="ECO:0000256" key="12">
    <source>
        <dbReference type="ARBA" id="ARBA00023152"/>
    </source>
</evidence>
<dbReference type="InterPro" id="IPR022953">
    <property type="entry name" value="ATP_PFK"/>
</dbReference>
<evidence type="ECO:0000256" key="1">
    <source>
        <dbReference type="ARBA" id="ARBA00001946"/>
    </source>
</evidence>
<evidence type="ECO:0000256" key="9">
    <source>
        <dbReference type="ARBA" id="ARBA00022777"/>
    </source>
</evidence>
<evidence type="ECO:0000256" key="2">
    <source>
        <dbReference type="ARBA" id="ARBA00004496"/>
    </source>
</evidence>
<evidence type="ECO:0000256" key="13">
    <source>
        <dbReference type="ARBA" id="ARBA00048070"/>
    </source>
</evidence>
<keyword evidence="16" id="KW-1185">Reference proteome</keyword>
<feature type="domain" description="Phosphofructokinase" evidence="14">
    <location>
        <begin position="3"/>
        <end position="101"/>
    </location>
</feature>
<protein>
    <recommendedName>
        <fullName evidence="4">6-phosphofructokinase</fullName>
        <ecNumber evidence="4">2.7.1.11</ecNumber>
    </recommendedName>
</protein>
<dbReference type="Pfam" id="PF00365">
    <property type="entry name" value="PFK"/>
    <property type="match status" value="1"/>
</dbReference>
<dbReference type="UniPathway" id="UPA00109">
    <property type="reaction ID" value="UER00182"/>
</dbReference>
<evidence type="ECO:0000256" key="5">
    <source>
        <dbReference type="ARBA" id="ARBA00022490"/>
    </source>
</evidence>
<dbReference type="PRINTS" id="PR00476">
    <property type="entry name" value="PHFRCTKINASE"/>
</dbReference>
<dbReference type="GO" id="GO:0016208">
    <property type="term" value="F:AMP binding"/>
    <property type="evidence" value="ECO:0007669"/>
    <property type="project" value="TreeGrafter"/>
</dbReference>
<dbReference type="GO" id="GO:0046872">
    <property type="term" value="F:metal ion binding"/>
    <property type="evidence" value="ECO:0007669"/>
    <property type="project" value="UniProtKB-KW"/>
</dbReference>
<dbReference type="EMBL" id="NCKU01003044">
    <property type="protein sequence ID" value="RWS08293.1"/>
    <property type="molecule type" value="Genomic_DNA"/>
</dbReference>
<evidence type="ECO:0000256" key="8">
    <source>
        <dbReference type="ARBA" id="ARBA00022741"/>
    </source>
</evidence>
<keyword evidence="8" id="KW-0547">Nucleotide-binding</keyword>
<dbReference type="PANTHER" id="PTHR13697">
    <property type="entry name" value="PHOSPHOFRUCTOKINASE"/>
    <property type="match status" value="1"/>
</dbReference>
<keyword evidence="9 15" id="KW-0418">Kinase</keyword>
<evidence type="ECO:0000256" key="3">
    <source>
        <dbReference type="ARBA" id="ARBA00004679"/>
    </source>
</evidence>
<evidence type="ECO:0000256" key="4">
    <source>
        <dbReference type="ARBA" id="ARBA00012055"/>
    </source>
</evidence>
<dbReference type="GO" id="GO:0070095">
    <property type="term" value="F:fructose-6-phosphate binding"/>
    <property type="evidence" value="ECO:0007669"/>
    <property type="project" value="TreeGrafter"/>
</dbReference>
<dbReference type="OrthoDB" id="537915at2759"/>
<evidence type="ECO:0000313" key="16">
    <source>
        <dbReference type="Proteomes" id="UP000285301"/>
    </source>
</evidence>
<evidence type="ECO:0000313" key="15">
    <source>
        <dbReference type="EMBL" id="RWS08293.1"/>
    </source>
</evidence>
<evidence type="ECO:0000256" key="11">
    <source>
        <dbReference type="ARBA" id="ARBA00022842"/>
    </source>
</evidence>
<dbReference type="GO" id="GO:0048029">
    <property type="term" value="F:monosaccharide binding"/>
    <property type="evidence" value="ECO:0007669"/>
    <property type="project" value="TreeGrafter"/>
</dbReference>
<proteinExistence type="predicted"/>
<dbReference type="STRING" id="1965070.A0A443QZ74"/>
<sequence length="132" mass="15001">MNAARRIGIYYGCEMNFIHEGYRGMIDGGDRIKAVICVDVSVIIHKDGKLIGSARCKEFRQIEGRLIAAYNIVMKGINSLIVILGDGSLARINIVRKEWPSLIEESFQLISKEVKYKCSDFFMVRIFSDFSE</sequence>
<keyword evidence="10" id="KW-0067">ATP-binding</keyword>
<dbReference type="GO" id="GO:0030388">
    <property type="term" value="P:fructose 1,6-bisphosphate metabolic process"/>
    <property type="evidence" value="ECO:0007669"/>
    <property type="project" value="TreeGrafter"/>
</dbReference>
<dbReference type="GO" id="GO:0005524">
    <property type="term" value="F:ATP binding"/>
    <property type="evidence" value="ECO:0007669"/>
    <property type="project" value="UniProtKB-KW"/>
</dbReference>
<reference evidence="15 16" key="1">
    <citation type="journal article" date="2018" name="Gigascience">
        <title>Genomes of trombidid mites reveal novel predicted allergens and laterally-transferred genes associated with secondary metabolism.</title>
        <authorList>
            <person name="Dong X."/>
            <person name="Chaisiri K."/>
            <person name="Xia D."/>
            <person name="Armstrong S.D."/>
            <person name="Fang Y."/>
            <person name="Donnelly M.J."/>
            <person name="Kadowaki T."/>
            <person name="McGarry J.W."/>
            <person name="Darby A.C."/>
            <person name="Makepeace B.L."/>
        </authorList>
    </citation>
    <scope>NUCLEOTIDE SEQUENCE [LARGE SCALE GENOMIC DNA]</scope>
    <source>
        <strain evidence="15">UoL-WK</strain>
    </source>
</reference>
<comment type="catalytic activity">
    <reaction evidence="13">
        <text>beta-D-fructose 6-phosphate + ATP = beta-D-fructose 1,6-bisphosphate + ADP + H(+)</text>
        <dbReference type="Rhea" id="RHEA:16109"/>
        <dbReference type="ChEBI" id="CHEBI:15378"/>
        <dbReference type="ChEBI" id="CHEBI:30616"/>
        <dbReference type="ChEBI" id="CHEBI:32966"/>
        <dbReference type="ChEBI" id="CHEBI:57634"/>
        <dbReference type="ChEBI" id="CHEBI:456216"/>
        <dbReference type="EC" id="2.7.1.11"/>
    </reaction>
</comment>